<dbReference type="EMBL" id="ACPB03001458">
    <property type="status" value="NOT_ANNOTATED_CDS"/>
    <property type="molecule type" value="Genomic_DNA"/>
</dbReference>
<dbReference type="VEuPathDB" id="VectorBase:RPRC005964"/>
<feature type="region of interest" description="Disordered" evidence="1">
    <location>
        <begin position="191"/>
        <end position="241"/>
    </location>
</feature>
<protein>
    <submittedName>
        <fullName evidence="2">Uncharacterized protein</fullName>
    </submittedName>
</protein>
<dbReference type="GeneID" id="141455851"/>
<dbReference type="EnsemblMetazoa" id="RPRC005964-RA">
    <property type="protein sequence ID" value="RPRC005964-PA"/>
    <property type="gene ID" value="RPRC005964"/>
</dbReference>
<evidence type="ECO:0000313" key="3">
    <source>
        <dbReference type="Proteomes" id="UP000015103"/>
    </source>
</evidence>
<keyword evidence="3" id="KW-1185">Reference proteome</keyword>
<evidence type="ECO:0000313" key="2">
    <source>
        <dbReference type="EnsemblMetazoa" id="RPRC005964-PA"/>
    </source>
</evidence>
<organism evidence="2 3">
    <name type="scientific">Rhodnius prolixus</name>
    <name type="common">Triatomid bug</name>
    <dbReference type="NCBI Taxonomy" id="13249"/>
    <lineage>
        <taxon>Eukaryota</taxon>
        <taxon>Metazoa</taxon>
        <taxon>Ecdysozoa</taxon>
        <taxon>Arthropoda</taxon>
        <taxon>Hexapoda</taxon>
        <taxon>Insecta</taxon>
        <taxon>Pterygota</taxon>
        <taxon>Neoptera</taxon>
        <taxon>Paraneoptera</taxon>
        <taxon>Hemiptera</taxon>
        <taxon>Heteroptera</taxon>
        <taxon>Panheteroptera</taxon>
        <taxon>Cimicomorpha</taxon>
        <taxon>Reduviidae</taxon>
        <taxon>Triatominae</taxon>
        <taxon>Rhodnius</taxon>
    </lineage>
</organism>
<dbReference type="AlphaFoldDB" id="T1HPJ0"/>
<feature type="compositionally biased region" description="Acidic residues" evidence="1">
    <location>
        <begin position="221"/>
        <end position="233"/>
    </location>
</feature>
<feature type="region of interest" description="Disordered" evidence="1">
    <location>
        <begin position="137"/>
        <end position="161"/>
    </location>
</feature>
<dbReference type="Proteomes" id="UP000015103">
    <property type="component" value="Unassembled WGS sequence"/>
</dbReference>
<evidence type="ECO:0000256" key="1">
    <source>
        <dbReference type="SAM" id="MobiDB-lite"/>
    </source>
</evidence>
<dbReference type="RefSeq" id="XP_073987389.1">
    <property type="nucleotide sequence ID" value="XM_074131288.1"/>
</dbReference>
<feature type="compositionally biased region" description="Low complexity" evidence="1">
    <location>
        <begin position="137"/>
        <end position="154"/>
    </location>
</feature>
<name>T1HPJ0_RHOPR</name>
<feature type="compositionally biased region" description="Basic residues" evidence="1">
    <location>
        <begin position="1"/>
        <end position="25"/>
    </location>
</feature>
<accession>T1HPJ0</accession>
<proteinExistence type="predicted"/>
<dbReference type="InParanoid" id="T1HPJ0"/>
<feature type="region of interest" description="Disordered" evidence="1">
    <location>
        <begin position="1"/>
        <end position="40"/>
    </location>
</feature>
<feature type="compositionally biased region" description="Basic and acidic residues" evidence="1">
    <location>
        <begin position="198"/>
        <end position="216"/>
    </location>
</feature>
<dbReference type="HOGENOM" id="CLU_1047029_0_0_1"/>
<reference evidence="2" key="1">
    <citation type="submission" date="2015-05" db="UniProtKB">
        <authorList>
            <consortium name="EnsemblMetazoa"/>
        </authorList>
    </citation>
    <scope>IDENTIFICATION</scope>
</reference>
<sequence>MPLKKHKKSKKHIQRSKRTHCTHSQHWHDRSPSDSFSSYSAMAMPGSSETSFKPSCYGNNDQIWQYVVMKYIYGLMNGQPRTMSKPNLNYKKEQKFVEVTKKDKSVENIATELLEEKPIVYKIEDNSPDFLKHINVSTETSSESTSGISSPEKSVISERSPAVQPKITNEIKNAIAASFDKNLLADKAKSLNATAPARSEKVHQGGDGEAKNDKEVVTSGDESDEDESSEEEAAKEPSWQTVLQMMKQFGMMQSLGAGGSKLPMPF</sequence>